<evidence type="ECO:0000256" key="1">
    <source>
        <dbReference type="SAM" id="Phobius"/>
    </source>
</evidence>
<accession>A0A0A9BVE7</accession>
<keyword evidence="1" id="KW-0812">Transmembrane</keyword>
<name>A0A0A9BVE7_ARUDO</name>
<keyword evidence="1" id="KW-0472">Membrane</keyword>
<organism evidence="2">
    <name type="scientific">Arundo donax</name>
    <name type="common">Giant reed</name>
    <name type="synonym">Donax arundinaceus</name>
    <dbReference type="NCBI Taxonomy" id="35708"/>
    <lineage>
        <taxon>Eukaryota</taxon>
        <taxon>Viridiplantae</taxon>
        <taxon>Streptophyta</taxon>
        <taxon>Embryophyta</taxon>
        <taxon>Tracheophyta</taxon>
        <taxon>Spermatophyta</taxon>
        <taxon>Magnoliopsida</taxon>
        <taxon>Liliopsida</taxon>
        <taxon>Poales</taxon>
        <taxon>Poaceae</taxon>
        <taxon>PACMAD clade</taxon>
        <taxon>Arundinoideae</taxon>
        <taxon>Arundineae</taxon>
        <taxon>Arundo</taxon>
    </lineage>
</organism>
<protein>
    <submittedName>
        <fullName evidence="2">Uncharacterized protein</fullName>
    </submittedName>
</protein>
<evidence type="ECO:0000313" key="2">
    <source>
        <dbReference type="EMBL" id="JAD66163.1"/>
    </source>
</evidence>
<sequence length="94" mass="10943">MAFKPRPSLMIYWAANELFVILFLGLLQAQIDLFFFFLRKNTPTLFSLCSTGQKQTAPQLQYQQHKSQPAPELLRTKLCFCCLVQKKAKLFLNK</sequence>
<feature type="transmembrane region" description="Helical" evidence="1">
    <location>
        <begin position="12"/>
        <end position="38"/>
    </location>
</feature>
<reference evidence="2" key="2">
    <citation type="journal article" date="2015" name="Data Brief">
        <title>Shoot transcriptome of the giant reed, Arundo donax.</title>
        <authorList>
            <person name="Barrero R.A."/>
            <person name="Guerrero F.D."/>
            <person name="Moolhuijzen P."/>
            <person name="Goolsby J.A."/>
            <person name="Tidwell J."/>
            <person name="Bellgard S.E."/>
            <person name="Bellgard M.I."/>
        </authorList>
    </citation>
    <scope>NUCLEOTIDE SEQUENCE</scope>
    <source>
        <tissue evidence="2">Shoot tissue taken approximately 20 cm above the soil surface</tissue>
    </source>
</reference>
<dbReference type="EMBL" id="GBRH01231732">
    <property type="protein sequence ID" value="JAD66163.1"/>
    <property type="molecule type" value="Transcribed_RNA"/>
</dbReference>
<keyword evidence="1" id="KW-1133">Transmembrane helix</keyword>
<reference evidence="2" key="1">
    <citation type="submission" date="2014-09" db="EMBL/GenBank/DDBJ databases">
        <authorList>
            <person name="Magalhaes I.L.F."/>
            <person name="Oliveira U."/>
            <person name="Santos F.R."/>
            <person name="Vidigal T.H.D.A."/>
            <person name="Brescovit A.D."/>
            <person name="Santos A.J."/>
        </authorList>
    </citation>
    <scope>NUCLEOTIDE SEQUENCE</scope>
    <source>
        <tissue evidence="2">Shoot tissue taken approximately 20 cm above the soil surface</tissue>
    </source>
</reference>
<dbReference type="AlphaFoldDB" id="A0A0A9BVE7"/>
<proteinExistence type="predicted"/>